<dbReference type="RefSeq" id="WP_008787521.1">
    <property type="nucleotide sequence ID" value="NZ_AKCB01000001.1"/>
</dbReference>
<dbReference type="eggNOG" id="ENOG5033F8H">
    <property type="taxonomic scope" value="Bacteria"/>
</dbReference>
<comment type="caution">
    <text evidence="2">The sequence shown here is derived from an EMBL/GenBank/DDBJ whole genome shotgun (WGS) entry which is preliminary data.</text>
</comment>
<feature type="transmembrane region" description="Helical" evidence="1">
    <location>
        <begin position="26"/>
        <end position="46"/>
    </location>
</feature>
<evidence type="ECO:0000313" key="2">
    <source>
        <dbReference type="EMBL" id="EFW06337.1"/>
    </source>
</evidence>
<keyword evidence="1" id="KW-0472">Membrane</keyword>
<keyword evidence="1" id="KW-0812">Transmembrane</keyword>
<sequence length="96" mass="10834">MEVGLIIILFLSNALALDCLYNHRIKTTGALIILNLCLTVALAYQFKQMEKIFYLLLGCAGLVALFFGVKLYLKKKKDAPIIIDATDRIIEEKEDK</sequence>
<dbReference type="OrthoDB" id="1648598at2"/>
<accession>E7G6L2</accession>
<proteinExistence type="predicted"/>
<dbReference type="GeneID" id="78229190"/>
<keyword evidence="1" id="KW-1133">Transmembrane helix</keyword>
<dbReference type="EMBL" id="ADKX01000006">
    <property type="protein sequence ID" value="EFW06337.1"/>
    <property type="molecule type" value="Genomic_DNA"/>
</dbReference>
<protein>
    <submittedName>
        <fullName evidence="2">Uncharacterized protein</fullName>
    </submittedName>
</protein>
<dbReference type="STRING" id="100884.GCA_000269565_01310"/>
<reference evidence="2 3" key="1">
    <citation type="submission" date="2010-12" db="EMBL/GenBank/DDBJ databases">
        <title>The Genome Sequence of Coprobacillus sp. strain 29_1.</title>
        <authorList>
            <consortium name="The Broad Institute Genome Sequencing Platform"/>
            <person name="Earl A."/>
            <person name="Ward D."/>
            <person name="Feldgarden M."/>
            <person name="Gevers D."/>
            <person name="Daigneault M."/>
            <person name="Sibley C.D."/>
            <person name="White A."/>
            <person name="Strauss J."/>
            <person name="Allen-Vercoe E."/>
            <person name="Young S.K."/>
            <person name="Zeng Q."/>
            <person name="Gargeya S."/>
            <person name="Fitzgerald M."/>
            <person name="Haas B."/>
            <person name="Abouelleil A."/>
            <person name="Alvarado L."/>
            <person name="Arachchi H.M."/>
            <person name="Berlin A."/>
            <person name="Brown A."/>
            <person name="Chapman S.B."/>
            <person name="Chen Z."/>
            <person name="Dunbar C."/>
            <person name="Freedman E."/>
            <person name="Gearin G."/>
            <person name="Gellesch M."/>
            <person name="Goldberg J."/>
            <person name="Griggs A."/>
            <person name="Gujja S."/>
            <person name="Heilman E."/>
            <person name="Heiman D."/>
            <person name="Howarth C."/>
            <person name="Larson L."/>
            <person name="Lui A."/>
            <person name="MacDonald P.J.P."/>
            <person name="Mehta T."/>
            <person name="Montmayeur A."/>
            <person name="Murphy C."/>
            <person name="Neiman D."/>
            <person name="Pearson M."/>
            <person name="Priest M."/>
            <person name="Roberts A."/>
            <person name="Saif S."/>
            <person name="Shea T."/>
            <person name="Shenoy N."/>
            <person name="Sisk P."/>
            <person name="Stolte C."/>
            <person name="Sykes S."/>
            <person name="White J."/>
            <person name="Yandava C."/>
            <person name="Nusbaum C."/>
            <person name="Birren B."/>
        </authorList>
    </citation>
    <scope>NUCLEOTIDE SEQUENCE [LARGE SCALE GENOMIC DNA]</scope>
    <source>
        <strain evidence="2 3">29_1</strain>
    </source>
</reference>
<name>E7G6L2_9FIRM</name>
<feature type="transmembrane region" description="Helical" evidence="1">
    <location>
        <begin position="53"/>
        <end position="73"/>
    </location>
</feature>
<gene>
    <name evidence="2" type="ORF">HMPREF9488_00400</name>
</gene>
<dbReference type="Proteomes" id="UP000003157">
    <property type="component" value="Unassembled WGS sequence"/>
</dbReference>
<evidence type="ECO:0000256" key="1">
    <source>
        <dbReference type="SAM" id="Phobius"/>
    </source>
</evidence>
<dbReference type="AlphaFoldDB" id="E7G6L2"/>
<organism evidence="2 3">
    <name type="scientific">Coprobacillus cateniformis</name>
    <dbReference type="NCBI Taxonomy" id="100884"/>
    <lineage>
        <taxon>Bacteria</taxon>
        <taxon>Bacillati</taxon>
        <taxon>Bacillota</taxon>
        <taxon>Erysipelotrichia</taxon>
        <taxon>Erysipelotrichales</taxon>
        <taxon>Coprobacillaceae</taxon>
        <taxon>Coprobacillus</taxon>
    </lineage>
</organism>
<evidence type="ECO:0000313" key="3">
    <source>
        <dbReference type="Proteomes" id="UP000003157"/>
    </source>
</evidence>
<dbReference type="HOGENOM" id="CLU_2408211_0_0_9"/>
<keyword evidence="3" id="KW-1185">Reference proteome</keyword>